<protein>
    <submittedName>
        <fullName evidence="2">Uncharacterized protein</fullName>
    </submittedName>
</protein>
<dbReference type="Proteomes" id="UP000541444">
    <property type="component" value="Unassembled WGS sequence"/>
</dbReference>
<gene>
    <name evidence="2" type="ORF">GIB67_030385</name>
</gene>
<accession>A0A7J7NWT7</accession>
<keyword evidence="3" id="KW-1185">Reference proteome</keyword>
<dbReference type="EMBL" id="JACGCM010000468">
    <property type="protein sequence ID" value="KAF6171619.1"/>
    <property type="molecule type" value="Genomic_DNA"/>
</dbReference>
<reference evidence="2 3" key="1">
    <citation type="journal article" date="2020" name="IScience">
        <title>Genome Sequencing of the Endangered Kingdonia uniflora (Circaeasteraceae, Ranunculales) Reveals Potential Mechanisms of Evolutionary Specialization.</title>
        <authorList>
            <person name="Sun Y."/>
            <person name="Deng T."/>
            <person name="Zhang A."/>
            <person name="Moore M.J."/>
            <person name="Landis J.B."/>
            <person name="Lin N."/>
            <person name="Zhang H."/>
            <person name="Zhang X."/>
            <person name="Huang J."/>
            <person name="Zhang X."/>
            <person name="Sun H."/>
            <person name="Wang H."/>
        </authorList>
    </citation>
    <scope>NUCLEOTIDE SEQUENCE [LARGE SCALE GENOMIC DNA]</scope>
    <source>
        <strain evidence="2">TB1705</strain>
        <tissue evidence="2">Leaf</tissue>
    </source>
</reference>
<evidence type="ECO:0000256" key="1">
    <source>
        <dbReference type="SAM" id="Phobius"/>
    </source>
</evidence>
<keyword evidence="1" id="KW-0812">Transmembrane</keyword>
<sequence length="87" mass="10504">MKMNRSCQWKFKNPGVCIYKDKLFHHNGSLPTMMCFMNSIVRRFNMMSFQLQFNLSSSFLVVRMMTMSYIAQRGFFSTFYSFQIFME</sequence>
<organism evidence="2 3">
    <name type="scientific">Kingdonia uniflora</name>
    <dbReference type="NCBI Taxonomy" id="39325"/>
    <lineage>
        <taxon>Eukaryota</taxon>
        <taxon>Viridiplantae</taxon>
        <taxon>Streptophyta</taxon>
        <taxon>Embryophyta</taxon>
        <taxon>Tracheophyta</taxon>
        <taxon>Spermatophyta</taxon>
        <taxon>Magnoliopsida</taxon>
        <taxon>Ranunculales</taxon>
        <taxon>Circaeasteraceae</taxon>
        <taxon>Kingdonia</taxon>
    </lineage>
</organism>
<keyword evidence="1" id="KW-0472">Membrane</keyword>
<evidence type="ECO:0000313" key="2">
    <source>
        <dbReference type="EMBL" id="KAF6171619.1"/>
    </source>
</evidence>
<name>A0A7J7NWT7_9MAGN</name>
<keyword evidence="1" id="KW-1133">Transmembrane helix</keyword>
<comment type="caution">
    <text evidence="2">The sequence shown here is derived from an EMBL/GenBank/DDBJ whole genome shotgun (WGS) entry which is preliminary data.</text>
</comment>
<dbReference type="AlphaFoldDB" id="A0A7J7NWT7"/>
<proteinExistence type="predicted"/>
<feature type="transmembrane region" description="Helical" evidence="1">
    <location>
        <begin position="51"/>
        <end position="71"/>
    </location>
</feature>
<evidence type="ECO:0000313" key="3">
    <source>
        <dbReference type="Proteomes" id="UP000541444"/>
    </source>
</evidence>